<dbReference type="RefSeq" id="WP_126617408.1">
    <property type="nucleotide sequence ID" value="NZ_JBHUCY010000054.1"/>
</dbReference>
<dbReference type="SUPFAM" id="SSF52172">
    <property type="entry name" value="CheY-like"/>
    <property type="match status" value="1"/>
</dbReference>
<sequence length="359" mass="40010">MNVLIVDDDHTNLIIMAAVVRRLDDAEPITFSNPIEALAWLDSNEPDLILLDQMMPDMDGITLLQRVRQNKSLDAVPVIIVTADTSVDTRIRALDEGCNDFLTKPIIIPEVQARLRNLLALRQSRALLRDRAALLAAEVQRITAALQRQGEELVLRLSCAAEYRDPETGSHLERMSRYSRLIAEAAGYDREFCTNLVKAAPMHDVGKIGIPDMILLKPGRLTPAELSIMRQHASIGHRILAGSDVPLLQMAAEIALTHHEKYDGTGYPNGLAGSAIPVAGRIVAVADVFDALTSTRPYKRSWTLEAARNFLEANRGTHFDPAFVDAFIERWDEVCAIHNVYEEAYKLNHPPELHPEELH</sequence>
<reference evidence="4 5" key="1">
    <citation type="submission" date="2018-12" db="EMBL/GenBank/DDBJ databases">
        <authorList>
            <person name="Yang Y."/>
        </authorList>
    </citation>
    <scope>NUCLEOTIDE SEQUENCE [LARGE SCALE GENOMIC DNA]</scope>
    <source>
        <strain evidence="4 5">L-25-5w-1</strain>
    </source>
</reference>
<evidence type="ECO:0000313" key="5">
    <source>
        <dbReference type="Proteomes" id="UP000277007"/>
    </source>
</evidence>
<proteinExistence type="predicted"/>
<gene>
    <name evidence="4" type="ORF">EJ903_16495</name>
</gene>
<keyword evidence="5" id="KW-1185">Reference proteome</keyword>
<dbReference type="InterPro" id="IPR011006">
    <property type="entry name" value="CheY-like_superfamily"/>
</dbReference>
<dbReference type="Gene3D" id="1.10.3210.10">
    <property type="entry name" value="Hypothetical protein af1432"/>
    <property type="match status" value="1"/>
</dbReference>
<dbReference type="AlphaFoldDB" id="A0A3S0K2X3"/>
<dbReference type="PANTHER" id="PTHR45228:SF1">
    <property type="entry name" value="CYCLIC DI-GMP PHOSPHODIESTERASE TM_0186"/>
    <property type="match status" value="1"/>
</dbReference>
<dbReference type="SMART" id="SM00471">
    <property type="entry name" value="HDc"/>
    <property type="match status" value="1"/>
</dbReference>
<protein>
    <submittedName>
        <fullName evidence="4">Response regulator</fullName>
    </submittedName>
</protein>
<dbReference type="SUPFAM" id="SSF109604">
    <property type="entry name" value="HD-domain/PDEase-like"/>
    <property type="match status" value="1"/>
</dbReference>
<evidence type="ECO:0000259" key="3">
    <source>
        <dbReference type="PROSITE" id="PS51832"/>
    </source>
</evidence>
<evidence type="ECO:0000313" key="4">
    <source>
        <dbReference type="EMBL" id="RTR18093.1"/>
    </source>
</evidence>
<organism evidence="4 5">
    <name type="scientific">Azospirillum griseum</name>
    <dbReference type="NCBI Taxonomy" id="2496639"/>
    <lineage>
        <taxon>Bacteria</taxon>
        <taxon>Pseudomonadati</taxon>
        <taxon>Pseudomonadota</taxon>
        <taxon>Alphaproteobacteria</taxon>
        <taxon>Rhodospirillales</taxon>
        <taxon>Azospirillaceae</taxon>
        <taxon>Azospirillum</taxon>
    </lineage>
</organism>
<evidence type="ECO:0000256" key="1">
    <source>
        <dbReference type="PROSITE-ProRule" id="PRU00169"/>
    </source>
</evidence>
<dbReference type="SMART" id="SM00448">
    <property type="entry name" value="REC"/>
    <property type="match status" value="1"/>
</dbReference>
<dbReference type="GO" id="GO:0008081">
    <property type="term" value="F:phosphoric diester hydrolase activity"/>
    <property type="evidence" value="ECO:0007669"/>
    <property type="project" value="UniProtKB-ARBA"/>
</dbReference>
<dbReference type="PROSITE" id="PS50110">
    <property type="entry name" value="RESPONSE_REGULATORY"/>
    <property type="match status" value="1"/>
</dbReference>
<dbReference type="InterPro" id="IPR052020">
    <property type="entry name" value="Cyclic_di-GMP/3'3'-cGAMP_PDE"/>
</dbReference>
<feature type="modified residue" description="4-aspartylphosphate" evidence="1">
    <location>
        <position position="52"/>
    </location>
</feature>
<keyword evidence="1" id="KW-0597">Phosphoprotein</keyword>
<feature type="domain" description="Response regulatory" evidence="2">
    <location>
        <begin position="2"/>
        <end position="119"/>
    </location>
</feature>
<dbReference type="PANTHER" id="PTHR45228">
    <property type="entry name" value="CYCLIC DI-GMP PHOSPHODIESTERASE TM_0186-RELATED"/>
    <property type="match status" value="1"/>
</dbReference>
<accession>A0A3S0K2X3</accession>
<dbReference type="PROSITE" id="PS51832">
    <property type="entry name" value="HD_GYP"/>
    <property type="match status" value="1"/>
</dbReference>
<dbReference type="Gene3D" id="3.40.50.2300">
    <property type="match status" value="1"/>
</dbReference>
<feature type="domain" description="HD-GYP" evidence="3">
    <location>
        <begin position="146"/>
        <end position="343"/>
    </location>
</feature>
<dbReference type="EMBL" id="RXMA01000016">
    <property type="protein sequence ID" value="RTR18093.1"/>
    <property type="molecule type" value="Genomic_DNA"/>
</dbReference>
<dbReference type="CDD" id="cd00077">
    <property type="entry name" value="HDc"/>
    <property type="match status" value="1"/>
</dbReference>
<dbReference type="Pfam" id="PF13487">
    <property type="entry name" value="HD_5"/>
    <property type="match status" value="1"/>
</dbReference>
<dbReference type="Proteomes" id="UP000277007">
    <property type="component" value="Unassembled WGS sequence"/>
</dbReference>
<evidence type="ECO:0000259" key="2">
    <source>
        <dbReference type="PROSITE" id="PS50110"/>
    </source>
</evidence>
<dbReference type="InterPro" id="IPR001789">
    <property type="entry name" value="Sig_transdc_resp-reg_receiver"/>
</dbReference>
<comment type="caution">
    <text evidence="4">The sequence shown here is derived from an EMBL/GenBank/DDBJ whole genome shotgun (WGS) entry which is preliminary data.</text>
</comment>
<dbReference type="InterPro" id="IPR003607">
    <property type="entry name" value="HD/PDEase_dom"/>
</dbReference>
<dbReference type="CDD" id="cd17551">
    <property type="entry name" value="REC_RpfG-like"/>
    <property type="match status" value="1"/>
</dbReference>
<dbReference type="OrthoDB" id="9176789at2"/>
<dbReference type="GO" id="GO:0000160">
    <property type="term" value="P:phosphorelay signal transduction system"/>
    <property type="evidence" value="ECO:0007669"/>
    <property type="project" value="InterPro"/>
</dbReference>
<name>A0A3S0K2X3_9PROT</name>
<dbReference type="Pfam" id="PF00072">
    <property type="entry name" value="Response_reg"/>
    <property type="match status" value="1"/>
</dbReference>
<dbReference type="InterPro" id="IPR037522">
    <property type="entry name" value="HD_GYP_dom"/>
</dbReference>